<feature type="compositionally biased region" description="Basic and acidic residues" evidence="1">
    <location>
        <begin position="359"/>
        <end position="371"/>
    </location>
</feature>
<evidence type="ECO:0000313" key="2">
    <source>
        <dbReference type="EMBL" id="KAA8494996.1"/>
    </source>
</evidence>
<name>A0A5J4YUG7_PORPP</name>
<dbReference type="Proteomes" id="UP000324585">
    <property type="component" value="Unassembled WGS sequence"/>
</dbReference>
<accession>A0A5J4YUG7</accession>
<keyword evidence="3" id="KW-1185">Reference proteome</keyword>
<organism evidence="2 3">
    <name type="scientific">Porphyridium purpureum</name>
    <name type="common">Red alga</name>
    <name type="synonym">Porphyridium cruentum</name>
    <dbReference type="NCBI Taxonomy" id="35688"/>
    <lineage>
        <taxon>Eukaryota</taxon>
        <taxon>Rhodophyta</taxon>
        <taxon>Bangiophyceae</taxon>
        <taxon>Porphyridiales</taxon>
        <taxon>Porphyridiaceae</taxon>
        <taxon>Porphyridium</taxon>
    </lineage>
</organism>
<sequence>MDDDDLVGMEMEDDLMDDELPDDDAGGHDADDGSAVFRVRFFPVRETTAPSSNSVHKRNVIAARFKGPMPDLAAAAAVGGSQNPVRLVRDSEPTVAKRRKSRLDTEKFLKSQMSYHGQLRKMANEAAKEADRVPFRLSKKFSLDVPRSDPAANRADEVQQSSATGAACTSSMLRYRGALDAPKPNFGYVYVVLNREQGTCDMHPMHSHSFFTFQPQGPLLTARELENNEENEDGATADQVMQRAKRQREGLDRFEQQLISKVVSRNEESEALADFKQEALMQQDTRELTHNGGVQRLRRKLPSQETLDDEEDEVKASAGGIDYRKVKSESLEFQDEKSLSLVDAGEGSESEQPLTSEGIEMKKLLQRERGETGSNDDFEASPSSSPPRPARGAAAPKGYKRASPTSSAEESPIKGAVKKAKMEPAPGSVMPGTSRPMSSPSPSRSPGSFDRLMSYQVHLPPPDEFLERSHIINVLRAVQRDGSTLTMHDFVALLQKTGRLAKNKQRLLELIKGVAFVVDAGASAGGSRQYRIELKPDLDTSAN</sequence>
<feature type="compositionally biased region" description="Low complexity" evidence="1">
    <location>
        <begin position="430"/>
        <end position="448"/>
    </location>
</feature>
<feature type="region of interest" description="Disordered" evidence="1">
    <location>
        <begin position="287"/>
        <end position="315"/>
    </location>
</feature>
<feature type="compositionally biased region" description="Basic and acidic residues" evidence="1">
    <location>
        <begin position="329"/>
        <end position="338"/>
    </location>
</feature>
<feature type="region of interest" description="Disordered" evidence="1">
    <location>
        <begin position="329"/>
        <end position="449"/>
    </location>
</feature>
<reference evidence="3" key="1">
    <citation type="journal article" date="2019" name="Nat. Commun.">
        <title>Expansion of phycobilisome linker gene families in mesophilic red algae.</title>
        <authorList>
            <person name="Lee J."/>
            <person name="Kim D."/>
            <person name="Bhattacharya D."/>
            <person name="Yoon H.S."/>
        </authorList>
    </citation>
    <scope>NUCLEOTIDE SEQUENCE [LARGE SCALE GENOMIC DNA]</scope>
    <source>
        <strain evidence="3">CCMP 1328</strain>
    </source>
</reference>
<dbReference type="AlphaFoldDB" id="A0A5J4YUG7"/>
<protein>
    <submittedName>
        <fullName evidence="2">Uncharacterized protein</fullName>
    </submittedName>
</protein>
<feature type="region of interest" description="Disordered" evidence="1">
    <location>
        <begin position="229"/>
        <end position="248"/>
    </location>
</feature>
<evidence type="ECO:0000256" key="1">
    <source>
        <dbReference type="SAM" id="MobiDB-lite"/>
    </source>
</evidence>
<proteinExistence type="predicted"/>
<feature type="region of interest" description="Disordered" evidence="1">
    <location>
        <begin position="1"/>
        <end position="31"/>
    </location>
</feature>
<feature type="compositionally biased region" description="Acidic residues" evidence="1">
    <location>
        <begin position="1"/>
        <end position="24"/>
    </location>
</feature>
<dbReference type="EMBL" id="VRMN01000004">
    <property type="protein sequence ID" value="KAA8494996.1"/>
    <property type="molecule type" value="Genomic_DNA"/>
</dbReference>
<comment type="caution">
    <text evidence="2">The sequence shown here is derived from an EMBL/GenBank/DDBJ whole genome shotgun (WGS) entry which is preliminary data.</text>
</comment>
<gene>
    <name evidence="2" type="ORF">FVE85_3237</name>
</gene>
<evidence type="ECO:0000313" key="3">
    <source>
        <dbReference type="Proteomes" id="UP000324585"/>
    </source>
</evidence>